<reference evidence="1" key="1">
    <citation type="submission" date="2022-03" db="EMBL/GenBank/DDBJ databases">
        <authorList>
            <person name="Martin H S."/>
        </authorList>
    </citation>
    <scope>NUCLEOTIDE SEQUENCE</scope>
</reference>
<keyword evidence="2" id="KW-1185">Reference proteome</keyword>
<dbReference type="Gene3D" id="1.20.120.730">
    <property type="entry name" value="Sec23/Sec24 helical domain"/>
    <property type="match status" value="1"/>
</dbReference>
<feature type="non-terminal residue" evidence="1">
    <location>
        <position position="80"/>
    </location>
</feature>
<name>A0ABN8IN02_9NEOP</name>
<sequence length="80" mass="8927">MQSSCGLRNSKALEAKSIPVATDGTSIDLHFGFAQLTVMRQHDKLEAVLRHFLVEDRGVDGSSSYVDYLCHIHKEIRALL</sequence>
<dbReference type="SUPFAM" id="SSF82754">
    <property type="entry name" value="C-terminal, gelsolin-like domain of Sec23/24"/>
    <property type="match status" value="1"/>
</dbReference>
<accession>A0ABN8IN02</accession>
<evidence type="ECO:0000313" key="1">
    <source>
        <dbReference type="EMBL" id="CAH2060415.1"/>
    </source>
</evidence>
<protein>
    <submittedName>
        <fullName evidence="1">Uncharacterized protein</fullName>
    </submittedName>
</protein>
<dbReference type="EMBL" id="OW152839">
    <property type="protein sequence ID" value="CAH2060415.1"/>
    <property type="molecule type" value="Genomic_DNA"/>
</dbReference>
<organism evidence="1 2">
    <name type="scientific">Iphiclides podalirius</name>
    <name type="common">scarce swallowtail</name>
    <dbReference type="NCBI Taxonomy" id="110791"/>
    <lineage>
        <taxon>Eukaryota</taxon>
        <taxon>Metazoa</taxon>
        <taxon>Ecdysozoa</taxon>
        <taxon>Arthropoda</taxon>
        <taxon>Hexapoda</taxon>
        <taxon>Insecta</taxon>
        <taxon>Pterygota</taxon>
        <taxon>Neoptera</taxon>
        <taxon>Endopterygota</taxon>
        <taxon>Lepidoptera</taxon>
        <taxon>Glossata</taxon>
        <taxon>Ditrysia</taxon>
        <taxon>Papilionoidea</taxon>
        <taxon>Papilionidae</taxon>
        <taxon>Papilioninae</taxon>
        <taxon>Iphiclides</taxon>
    </lineage>
</organism>
<dbReference type="Proteomes" id="UP000837857">
    <property type="component" value="Chromosome 27"/>
</dbReference>
<proteinExistence type="predicted"/>
<dbReference type="InterPro" id="IPR036180">
    <property type="entry name" value="Gelsolin-like_dom_sf"/>
</dbReference>
<evidence type="ECO:0000313" key="2">
    <source>
        <dbReference type="Proteomes" id="UP000837857"/>
    </source>
</evidence>
<gene>
    <name evidence="1" type="ORF">IPOD504_LOCUS11048</name>
</gene>